<accession>A0A5M3M8F3</accession>
<dbReference type="AlphaFoldDB" id="A0A5M3M8F3"/>
<name>A0A5M3M8F3_CONPW</name>
<evidence type="ECO:0000313" key="5">
    <source>
        <dbReference type="Proteomes" id="UP000053558"/>
    </source>
</evidence>
<feature type="domain" description="Ketoreductase" evidence="3">
    <location>
        <begin position="6"/>
        <end position="194"/>
    </location>
</feature>
<evidence type="ECO:0000256" key="1">
    <source>
        <dbReference type="ARBA" id="ARBA00006484"/>
    </source>
</evidence>
<protein>
    <submittedName>
        <fullName evidence="4">NAD(P)-binding protein</fullName>
    </submittedName>
</protein>
<dbReference type="KEGG" id="cput:CONPUDRAFT_77218"/>
<dbReference type="EMBL" id="JH711588">
    <property type="protein sequence ID" value="EIW75542.1"/>
    <property type="molecule type" value="Genomic_DNA"/>
</dbReference>
<dbReference type="FunFam" id="3.40.50.720:FF:000084">
    <property type="entry name" value="Short-chain dehydrogenase reductase"/>
    <property type="match status" value="1"/>
</dbReference>
<dbReference type="SUPFAM" id="SSF51735">
    <property type="entry name" value="NAD(P)-binding Rossmann-fold domains"/>
    <property type="match status" value="1"/>
</dbReference>
<dbReference type="Proteomes" id="UP000053558">
    <property type="component" value="Unassembled WGS sequence"/>
</dbReference>
<dbReference type="SMART" id="SM00822">
    <property type="entry name" value="PKS_KR"/>
    <property type="match status" value="1"/>
</dbReference>
<dbReference type="RefSeq" id="XP_007774249.1">
    <property type="nucleotide sequence ID" value="XM_007776059.1"/>
</dbReference>
<proteinExistence type="inferred from homology"/>
<organism evidence="4 5">
    <name type="scientific">Coniophora puteana (strain RWD-64-598)</name>
    <name type="common">Brown rot fungus</name>
    <dbReference type="NCBI Taxonomy" id="741705"/>
    <lineage>
        <taxon>Eukaryota</taxon>
        <taxon>Fungi</taxon>
        <taxon>Dikarya</taxon>
        <taxon>Basidiomycota</taxon>
        <taxon>Agaricomycotina</taxon>
        <taxon>Agaricomycetes</taxon>
        <taxon>Agaricomycetidae</taxon>
        <taxon>Boletales</taxon>
        <taxon>Coniophorineae</taxon>
        <taxon>Coniophoraceae</taxon>
        <taxon>Coniophora</taxon>
    </lineage>
</organism>
<dbReference type="InterPro" id="IPR020904">
    <property type="entry name" value="Sc_DH/Rdtase_CS"/>
</dbReference>
<comment type="similarity">
    <text evidence="1">Belongs to the short-chain dehydrogenases/reductases (SDR) family.</text>
</comment>
<sequence length="267" mass="27829">MSATKGVALVTGCAQGIGRAIALRLASDGFHLGLCDLPAKREAVEELSLEISRTRSHAGSDIRTCISLGDVSAEHEVQNVVGSVVESLGGVNVLVNSAGIAHDKPFHEITEQEFDRVFAVNTKGTFFCYKHAAQRMLKQGSGGRIIGISSIAGKRGFALASTYSASKFAVRGLTQSVAAELGSHGITVNTVAPGTIDTPLMRESIEESMRVTGNDEGLVKSLSTHSSALGCLGKPSDVAGLVSYLASAESRFITGQTFVVDGGTVFD</sequence>
<evidence type="ECO:0000256" key="2">
    <source>
        <dbReference type="ARBA" id="ARBA00022857"/>
    </source>
</evidence>
<reference evidence="5" key="1">
    <citation type="journal article" date="2012" name="Science">
        <title>The Paleozoic origin of enzymatic lignin decomposition reconstructed from 31 fungal genomes.</title>
        <authorList>
            <person name="Floudas D."/>
            <person name="Binder M."/>
            <person name="Riley R."/>
            <person name="Barry K."/>
            <person name="Blanchette R.A."/>
            <person name="Henrissat B."/>
            <person name="Martinez A.T."/>
            <person name="Otillar R."/>
            <person name="Spatafora J.W."/>
            <person name="Yadav J.S."/>
            <person name="Aerts A."/>
            <person name="Benoit I."/>
            <person name="Boyd A."/>
            <person name="Carlson A."/>
            <person name="Copeland A."/>
            <person name="Coutinho P.M."/>
            <person name="de Vries R.P."/>
            <person name="Ferreira P."/>
            <person name="Findley K."/>
            <person name="Foster B."/>
            <person name="Gaskell J."/>
            <person name="Glotzer D."/>
            <person name="Gorecki P."/>
            <person name="Heitman J."/>
            <person name="Hesse C."/>
            <person name="Hori C."/>
            <person name="Igarashi K."/>
            <person name="Jurgens J.A."/>
            <person name="Kallen N."/>
            <person name="Kersten P."/>
            <person name="Kohler A."/>
            <person name="Kuees U."/>
            <person name="Kumar T.K.A."/>
            <person name="Kuo A."/>
            <person name="LaButti K."/>
            <person name="Larrondo L.F."/>
            <person name="Lindquist E."/>
            <person name="Ling A."/>
            <person name="Lombard V."/>
            <person name="Lucas S."/>
            <person name="Lundell T."/>
            <person name="Martin R."/>
            <person name="McLaughlin D.J."/>
            <person name="Morgenstern I."/>
            <person name="Morin E."/>
            <person name="Murat C."/>
            <person name="Nagy L.G."/>
            <person name="Nolan M."/>
            <person name="Ohm R.A."/>
            <person name="Patyshakuliyeva A."/>
            <person name="Rokas A."/>
            <person name="Ruiz-Duenas F.J."/>
            <person name="Sabat G."/>
            <person name="Salamov A."/>
            <person name="Samejima M."/>
            <person name="Schmutz J."/>
            <person name="Slot J.C."/>
            <person name="St John F."/>
            <person name="Stenlid J."/>
            <person name="Sun H."/>
            <person name="Sun S."/>
            <person name="Syed K."/>
            <person name="Tsang A."/>
            <person name="Wiebenga A."/>
            <person name="Young D."/>
            <person name="Pisabarro A."/>
            <person name="Eastwood D.C."/>
            <person name="Martin F."/>
            <person name="Cullen D."/>
            <person name="Grigoriev I.V."/>
            <person name="Hibbett D.S."/>
        </authorList>
    </citation>
    <scope>NUCLEOTIDE SEQUENCE [LARGE SCALE GENOMIC DNA]</scope>
    <source>
        <strain evidence="5">RWD-64-598 SS2</strain>
    </source>
</reference>
<comment type="caution">
    <text evidence="4">The sequence shown here is derived from an EMBL/GenBank/DDBJ whole genome shotgun (WGS) entry which is preliminary data.</text>
</comment>
<dbReference type="OrthoDB" id="498125at2759"/>
<dbReference type="OMA" id="GNHAYSA"/>
<dbReference type="InterPro" id="IPR057326">
    <property type="entry name" value="KR_dom"/>
</dbReference>
<dbReference type="GO" id="GO:0006633">
    <property type="term" value="P:fatty acid biosynthetic process"/>
    <property type="evidence" value="ECO:0007669"/>
    <property type="project" value="TreeGrafter"/>
</dbReference>
<evidence type="ECO:0000313" key="4">
    <source>
        <dbReference type="EMBL" id="EIW75542.1"/>
    </source>
</evidence>
<dbReference type="PANTHER" id="PTHR42760">
    <property type="entry name" value="SHORT-CHAIN DEHYDROGENASES/REDUCTASES FAMILY MEMBER"/>
    <property type="match status" value="1"/>
</dbReference>
<dbReference type="InterPro" id="IPR002347">
    <property type="entry name" value="SDR_fam"/>
</dbReference>
<evidence type="ECO:0000259" key="3">
    <source>
        <dbReference type="SMART" id="SM00822"/>
    </source>
</evidence>
<dbReference type="PROSITE" id="PS00061">
    <property type="entry name" value="ADH_SHORT"/>
    <property type="match status" value="1"/>
</dbReference>
<keyword evidence="5" id="KW-1185">Reference proteome</keyword>
<dbReference type="PRINTS" id="PR00080">
    <property type="entry name" value="SDRFAMILY"/>
</dbReference>
<dbReference type="PANTHER" id="PTHR42760:SF121">
    <property type="entry name" value="3-OXOACYL-(ACYL-CARRIER-PROTEIN) REDUCTASE"/>
    <property type="match status" value="1"/>
</dbReference>
<dbReference type="GO" id="GO:0048038">
    <property type="term" value="F:quinone binding"/>
    <property type="evidence" value="ECO:0007669"/>
    <property type="project" value="TreeGrafter"/>
</dbReference>
<keyword evidence="2" id="KW-0521">NADP</keyword>
<dbReference type="Gene3D" id="3.40.50.720">
    <property type="entry name" value="NAD(P)-binding Rossmann-like Domain"/>
    <property type="match status" value="1"/>
</dbReference>
<dbReference type="PRINTS" id="PR00081">
    <property type="entry name" value="GDHRDH"/>
</dbReference>
<dbReference type="GeneID" id="19209592"/>
<gene>
    <name evidence="4" type="ORF">CONPUDRAFT_77218</name>
</gene>
<dbReference type="GO" id="GO:0016616">
    <property type="term" value="F:oxidoreductase activity, acting on the CH-OH group of donors, NAD or NADP as acceptor"/>
    <property type="evidence" value="ECO:0007669"/>
    <property type="project" value="TreeGrafter"/>
</dbReference>
<dbReference type="InterPro" id="IPR036291">
    <property type="entry name" value="NAD(P)-bd_dom_sf"/>
</dbReference>
<dbReference type="Pfam" id="PF13561">
    <property type="entry name" value="adh_short_C2"/>
    <property type="match status" value="1"/>
</dbReference>